<dbReference type="GO" id="GO:0071766">
    <property type="term" value="P:Actinobacterium-type cell wall biogenesis"/>
    <property type="evidence" value="ECO:0007669"/>
    <property type="project" value="UniProtKB-ARBA"/>
</dbReference>
<dbReference type="Gene3D" id="3.30.300.30">
    <property type="match status" value="1"/>
</dbReference>
<evidence type="ECO:0000313" key="7">
    <source>
        <dbReference type="Proteomes" id="UP000553209"/>
    </source>
</evidence>
<accession>A0A7X6MGU1</accession>
<dbReference type="EMBL" id="JAAXPG010000035">
    <property type="protein sequence ID" value="NKZ01359.1"/>
    <property type="molecule type" value="Genomic_DNA"/>
</dbReference>
<gene>
    <name evidence="6" type="ORF">HGB44_27340</name>
</gene>
<dbReference type="PANTHER" id="PTHR22754:SF32">
    <property type="entry name" value="DISCO-INTERACTING PROTEIN 2"/>
    <property type="match status" value="1"/>
</dbReference>
<dbReference type="GO" id="GO:0070566">
    <property type="term" value="F:adenylyltransferase activity"/>
    <property type="evidence" value="ECO:0007669"/>
    <property type="project" value="TreeGrafter"/>
</dbReference>
<dbReference type="RefSeq" id="WP_168444170.1">
    <property type="nucleotide sequence ID" value="NZ_JAAXPG010000035.1"/>
</dbReference>
<proteinExistence type="inferred from homology"/>
<keyword evidence="2 6" id="KW-0436">Ligase</keyword>
<organism evidence="6 7">
    <name type="scientific">Nocardiopsis alborubida</name>
    <dbReference type="NCBI Taxonomy" id="146802"/>
    <lineage>
        <taxon>Bacteria</taxon>
        <taxon>Bacillati</taxon>
        <taxon>Actinomycetota</taxon>
        <taxon>Actinomycetes</taxon>
        <taxon>Streptosporangiales</taxon>
        <taxon>Nocardiopsidaceae</taxon>
        <taxon>Nocardiopsis</taxon>
    </lineage>
</organism>
<dbReference type="FunFam" id="3.40.50.12780:FF:000013">
    <property type="entry name" value="Long-chain-fatty-acid--AMP ligase FadD32"/>
    <property type="match status" value="1"/>
</dbReference>
<dbReference type="InterPro" id="IPR000873">
    <property type="entry name" value="AMP-dep_synth/lig_dom"/>
</dbReference>
<dbReference type="AlphaFoldDB" id="A0A7X6MGU1"/>
<dbReference type="Pfam" id="PF00501">
    <property type="entry name" value="AMP-binding"/>
    <property type="match status" value="1"/>
</dbReference>
<dbReference type="InterPro" id="IPR042099">
    <property type="entry name" value="ANL_N_sf"/>
</dbReference>
<keyword evidence="4" id="KW-0443">Lipid metabolism</keyword>
<dbReference type="SUPFAM" id="SSF56801">
    <property type="entry name" value="Acetyl-CoA synthetase-like"/>
    <property type="match status" value="1"/>
</dbReference>
<dbReference type="InterPro" id="IPR040097">
    <property type="entry name" value="FAAL/FAAC"/>
</dbReference>
<feature type="domain" description="AMP-dependent synthetase/ligase" evidence="5">
    <location>
        <begin position="37"/>
        <end position="433"/>
    </location>
</feature>
<sequence length="593" mass="63042">MVTADAGREAAFTAASGFDMVIGEKEVRLEPLPLALERLARDSGSAPAVSFAGAASGGVGLTYAQLDDRARVLARRIQERCPDDGRVAIMCPHDEHYIVAFLACLYAGVVAVPLHAPEFFRGQERLRAVLADSGPALAVTTTGAERSVRGLLGDVAPATEVLTADTVDEGERRPLLREPDHGADRIAYLQYTSGSTGDPAGVCITHGNLAATAWQLGSHFMPARTVVSWVPLFHDMGLICGIVGPLSAGIHTVHLSPLQFIRDPFQWLKAISDHRADWSVAPNFALRHCVDRISEERARSLDLSSLRVLAIGGEMVRSETVAAFADAFASCGLAPGALIPSYGLAEATLTVAVAPRGEGTRVRMFDRAGLERGNAVEVPDGGSGAPATGLVGCARLMEGVVVRIVSPETRAALPDGRVGEVWVRGPNCAQRYWNSPQDRSPRFDARIASPAGEADTPWLRTGDSGFLHEGRLYLNGRIDDMFVVRGSNHFPEDIEASIEGAVPTARAAVLAFDPAADEDGPRVVALVETGGRPPGPGSPEREEVIAAVRRAAHRDHGLALADVRIVRKGGLARTTSGKLRRGTCRERYLAGVL</sequence>
<evidence type="ECO:0000256" key="3">
    <source>
        <dbReference type="ARBA" id="ARBA00022832"/>
    </source>
</evidence>
<evidence type="ECO:0000256" key="4">
    <source>
        <dbReference type="ARBA" id="ARBA00023098"/>
    </source>
</evidence>
<dbReference type="PANTHER" id="PTHR22754">
    <property type="entry name" value="DISCO-INTERACTING PROTEIN 2 DIP2 -RELATED"/>
    <property type="match status" value="1"/>
</dbReference>
<evidence type="ECO:0000256" key="1">
    <source>
        <dbReference type="ARBA" id="ARBA00006432"/>
    </source>
</evidence>
<dbReference type="GO" id="GO:0005886">
    <property type="term" value="C:plasma membrane"/>
    <property type="evidence" value="ECO:0007669"/>
    <property type="project" value="TreeGrafter"/>
</dbReference>
<reference evidence="6 7" key="1">
    <citation type="submission" date="2020-04" db="EMBL/GenBank/DDBJ databases">
        <title>MicrobeNet Type strains.</title>
        <authorList>
            <person name="Nicholson A.C."/>
        </authorList>
    </citation>
    <scope>NUCLEOTIDE SEQUENCE [LARGE SCALE GENOMIC DNA]</scope>
    <source>
        <strain evidence="6 7">ATCC 23612</strain>
    </source>
</reference>
<comment type="caution">
    <text evidence="6">The sequence shown here is derived from an EMBL/GenBank/DDBJ whole genome shotgun (WGS) entry which is preliminary data.</text>
</comment>
<evidence type="ECO:0000256" key="2">
    <source>
        <dbReference type="ARBA" id="ARBA00022598"/>
    </source>
</evidence>
<dbReference type="GO" id="GO:0016874">
    <property type="term" value="F:ligase activity"/>
    <property type="evidence" value="ECO:0007669"/>
    <property type="project" value="UniProtKB-KW"/>
</dbReference>
<dbReference type="CDD" id="cd05931">
    <property type="entry name" value="FAAL"/>
    <property type="match status" value="1"/>
</dbReference>
<dbReference type="InterPro" id="IPR045851">
    <property type="entry name" value="AMP-bd_C_sf"/>
</dbReference>
<name>A0A7X6MGU1_9ACTN</name>
<dbReference type="Proteomes" id="UP000553209">
    <property type="component" value="Unassembled WGS sequence"/>
</dbReference>
<dbReference type="GO" id="GO:0006633">
    <property type="term" value="P:fatty acid biosynthetic process"/>
    <property type="evidence" value="ECO:0007669"/>
    <property type="project" value="TreeGrafter"/>
</dbReference>
<evidence type="ECO:0000259" key="5">
    <source>
        <dbReference type="Pfam" id="PF00501"/>
    </source>
</evidence>
<keyword evidence="7" id="KW-1185">Reference proteome</keyword>
<comment type="similarity">
    <text evidence="1">Belongs to the ATP-dependent AMP-binding enzyme family.</text>
</comment>
<dbReference type="Gene3D" id="3.40.50.12780">
    <property type="entry name" value="N-terminal domain of ligase-like"/>
    <property type="match status" value="1"/>
</dbReference>
<evidence type="ECO:0000313" key="6">
    <source>
        <dbReference type="EMBL" id="NKZ01359.1"/>
    </source>
</evidence>
<protein>
    <submittedName>
        <fullName evidence="6">Fatty acyl-AMP ligase</fullName>
    </submittedName>
</protein>
<keyword evidence="3" id="KW-0276">Fatty acid metabolism</keyword>